<name>A0A3P3WHN2_9FLAO</name>
<evidence type="ECO:0000256" key="2">
    <source>
        <dbReference type="ARBA" id="ARBA00022692"/>
    </source>
</evidence>
<feature type="transmembrane region" description="Helical" evidence="5">
    <location>
        <begin position="194"/>
        <end position="225"/>
    </location>
</feature>
<sequence length="437" mass="50933">MAITYNFLKNVYQDLRIENSQNKLFIPSILVLLSIPLSYALNNIFLVIFVVISASTFKKEDFKLQKNLLPLMLLYLLMALSLLWTLSFSRTFSALSKEIALLLLPLCFCAIKQFTKEQIFKILKYYSFGMALFAQFYFAKATVRYFLNHDTSVFFYHELVTKDLNAIHVSVYMSVACFYFLTKNNKKTIDIICSFLLTTIIFMLASKNIIVVFLSLVFLYFFFYAKISKKLKYGSIFTVILIFISLSFVKQIRDRFLIEFKTNTTENTLAEGYGAQAQVYNVSIKQAWNNEEFKANDYFPGTAFRVYQTRIFIEMLQDDPIFFTGYGLNASTIKIGKKAKKYKVHEGYAGYNFHNQYVQNFAELGVFGLLILLLALIINIRKAFLSKNFPHIAFAILILMLFLTESFLWRQRGVVFFTMMYCLFNAQKNFKANRQTI</sequence>
<evidence type="ECO:0000256" key="1">
    <source>
        <dbReference type="ARBA" id="ARBA00004141"/>
    </source>
</evidence>
<feature type="transmembrane region" description="Helical" evidence="5">
    <location>
        <begin position="68"/>
        <end position="86"/>
    </location>
</feature>
<protein>
    <recommendedName>
        <fullName evidence="6">O-antigen ligase-related domain-containing protein</fullName>
    </recommendedName>
</protein>
<dbReference type="RefSeq" id="WP_125011279.1">
    <property type="nucleotide sequence ID" value="NZ_RQVR01000001.1"/>
</dbReference>
<evidence type="ECO:0000313" key="7">
    <source>
        <dbReference type="EMBL" id="RRJ94137.1"/>
    </source>
</evidence>
<dbReference type="Pfam" id="PF04932">
    <property type="entry name" value="Wzy_C"/>
    <property type="match status" value="1"/>
</dbReference>
<reference evidence="7 8" key="1">
    <citation type="submission" date="2018-11" db="EMBL/GenBank/DDBJ databases">
        <title>Flavobacterium sp. nov., YIM 102600 draft genome.</title>
        <authorList>
            <person name="Li G."/>
            <person name="Jiang Y."/>
        </authorList>
    </citation>
    <scope>NUCLEOTIDE SEQUENCE [LARGE SCALE GENOMIC DNA]</scope>
    <source>
        <strain evidence="7 8">YIM 102600</strain>
    </source>
</reference>
<feature type="transmembrane region" description="Helical" evidence="5">
    <location>
        <begin position="123"/>
        <end position="146"/>
    </location>
</feature>
<feature type="transmembrane region" description="Helical" evidence="5">
    <location>
        <begin position="361"/>
        <end position="380"/>
    </location>
</feature>
<keyword evidence="4 5" id="KW-0472">Membrane</keyword>
<dbReference type="OrthoDB" id="1093278at2"/>
<dbReference type="AlphaFoldDB" id="A0A3P3WHN2"/>
<organism evidence="7 8">
    <name type="scientific">Flavobacterium macacae</name>
    <dbReference type="NCBI Taxonomy" id="2488993"/>
    <lineage>
        <taxon>Bacteria</taxon>
        <taxon>Pseudomonadati</taxon>
        <taxon>Bacteroidota</taxon>
        <taxon>Flavobacteriia</taxon>
        <taxon>Flavobacteriales</taxon>
        <taxon>Flavobacteriaceae</taxon>
        <taxon>Flavobacterium</taxon>
    </lineage>
</organism>
<feature type="transmembrane region" description="Helical" evidence="5">
    <location>
        <begin position="24"/>
        <end position="56"/>
    </location>
</feature>
<keyword evidence="8" id="KW-1185">Reference proteome</keyword>
<dbReference type="Proteomes" id="UP000271937">
    <property type="component" value="Unassembled WGS sequence"/>
</dbReference>
<evidence type="ECO:0000256" key="4">
    <source>
        <dbReference type="ARBA" id="ARBA00023136"/>
    </source>
</evidence>
<evidence type="ECO:0000256" key="3">
    <source>
        <dbReference type="ARBA" id="ARBA00022989"/>
    </source>
</evidence>
<proteinExistence type="predicted"/>
<dbReference type="InterPro" id="IPR007016">
    <property type="entry name" value="O-antigen_ligase-rel_domated"/>
</dbReference>
<dbReference type="GO" id="GO:0016020">
    <property type="term" value="C:membrane"/>
    <property type="evidence" value="ECO:0007669"/>
    <property type="project" value="UniProtKB-SubCell"/>
</dbReference>
<feature type="transmembrane region" description="Helical" evidence="5">
    <location>
        <begin position="392"/>
        <end position="409"/>
    </location>
</feature>
<dbReference type="InterPro" id="IPR051533">
    <property type="entry name" value="WaaL-like"/>
</dbReference>
<evidence type="ECO:0000259" key="6">
    <source>
        <dbReference type="Pfam" id="PF04932"/>
    </source>
</evidence>
<comment type="subcellular location">
    <subcellularLocation>
        <location evidence="1">Membrane</location>
        <topology evidence="1">Multi-pass membrane protein</topology>
    </subcellularLocation>
</comment>
<accession>A0A3P3WHN2</accession>
<feature type="transmembrane region" description="Helical" evidence="5">
    <location>
        <begin position="231"/>
        <end position="249"/>
    </location>
</feature>
<feature type="transmembrane region" description="Helical" evidence="5">
    <location>
        <begin position="166"/>
        <end position="182"/>
    </location>
</feature>
<keyword evidence="3 5" id="KW-1133">Transmembrane helix</keyword>
<comment type="caution">
    <text evidence="7">The sequence shown here is derived from an EMBL/GenBank/DDBJ whole genome shotgun (WGS) entry which is preliminary data.</text>
</comment>
<dbReference type="PANTHER" id="PTHR37422">
    <property type="entry name" value="TEICHURONIC ACID BIOSYNTHESIS PROTEIN TUAE"/>
    <property type="match status" value="1"/>
</dbReference>
<keyword evidence="2 5" id="KW-0812">Transmembrane</keyword>
<dbReference type="EMBL" id="RQVR01000001">
    <property type="protein sequence ID" value="RRJ94137.1"/>
    <property type="molecule type" value="Genomic_DNA"/>
</dbReference>
<gene>
    <name evidence="7" type="ORF">EG849_01315</name>
</gene>
<evidence type="ECO:0000313" key="8">
    <source>
        <dbReference type="Proteomes" id="UP000271937"/>
    </source>
</evidence>
<feature type="domain" description="O-antigen ligase-related" evidence="6">
    <location>
        <begin position="193"/>
        <end position="373"/>
    </location>
</feature>
<dbReference type="PANTHER" id="PTHR37422:SF17">
    <property type="entry name" value="O-ANTIGEN LIGASE"/>
    <property type="match status" value="1"/>
</dbReference>
<evidence type="ECO:0000256" key="5">
    <source>
        <dbReference type="SAM" id="Phobius"/>
    </source>
</evidence>